<dbReference type="SUPFAM" id="SSF159888">
    <property type="entry name" value="YdhG-like"/>
    <property type="match status" value="1"/>
</dbReference>
<proteinExistence type="predicted"/>
<dbReference type="Proteomes" id="UP000005388">
    <property type="component" value="Unassembled WGS sequence"/>
</dbReference>
<dbReference type="RefSeq" id="WP_006739213.1">
    <property type="nucleotide sequence ID" value="NZ_AEUZ02000001.1"/>
</dbReference>
<accession>G5KHF1</accession>
<gene>
    <name evidence="1" type="ORF">STRUR_1465</name>
</gene>
<dbReference type="AlphaFoldDB" id="G5KHF1"/>
<reference evidence="1 2" key="1">
    <citation type="journal article" date="2014" name="Int. J. Syst. Evol. Microbiol.">
        <title>Phylogenomics and the dynamic genome evolution of the genus Streptococcus.</title>
        <authorList>
            <consortium name="The Broad Institute Genome Sequencing Platform"/>
            <person name="Richards V.P."/>
            <person name="Palmer S.R."/>
            <person name="Pavinski Bitar P.D."/>
            <person name="Qin X."/>
            <person name="Weinstock G.M."/>
            <person name="Highlander S.K."/>
            <person name="Town C.D."/>
            <person name="Burne R.A."/>
            <person name="Stanhope M.J."/>
        </authorList>
    </citation>
    <scope>NUCLEOTIDE SEQUENCE [LARGE SCALE GENOMIC DNA]</scope>
    <source>
        <strain evidence="1 2">2285-97</strain>
    </source>
</reference>
<evidence type="ECO:0000313" key="2">
    <source>
        <dbReference type="Proteomes" id="UP000005388"/>
    </source>
</evidence>
<evidence type="ECO:0008006" key="3">
    <source>
        <dbReference type="Google" id="ProtNLM"/>
    </source>
</evidence>
<organism evidence="1 2">
    <name type="scientific">Streptococcus urinalis 2285-97</name>
    <dbReference type="NCBI Taxonomy" id="764291"/>
    <lineage>
        <taxon>Bacteria</taxon>
        <taxon>Bacillati</taxon>
        <taxon>Bacillota</taxon>
        <taxon>Bacilli</taxon>
        <taxon>Lactobacillales</taxon>
        <taxon>Streptococcaceae</taxon>
        <taxon>Streptococcus</taxon>
    </lineage>
</organism>
<comment type="caution">
    <text evidence="1">The sequence shown here is derived from an EMBL/GenBank/DDBJ whole genome shotgun (WGS) entry which is preliminary data.</text>
</comment>
<dbReference type="STRING" id="764291.STRUR_1465"/>
<keyword evidence="2" id="KW-1185">Reference proteome</keyword>
<sequence length="58" mass="7020">MNVYFYLAPQLIGQFSKKYPQLSFTKRGLQCYYNQELPRDILIEMLQWQGKKVEENET</sequence>
<evidence type="ECO:0000313" key="1">
    <source>
        <dbReference type="EMBL" id="EHJ56455.1"/>
    </source>
</evidence>
<dbReference type="EMBL" id="AEUZ02000001">
    <property type="protein sequence ID" value="EHJ56455.1"/>
    <property type="molecule type" value="Genomic_DNA"/>
</dbReference>
<protein>
    <recommendedName>
        <fullName evidence="3">Transcriptional regulator</fullName>
    </recommendedName>
</protein>
<name>G5KHF1_9STRE</name>